<dbReference type="Pfam" id="PF00294">
    <property type="entry name" value="PfkB"/>
    <property type="match status" value="1"/>
</dbReference>
<keyword evidence="6" id="KW-1185">Reference proteome</keyword>
<dbReference type="AlphaFoldDB" id="A0A3R5QZZ4"/>
<keyword evidence="3 5" id="KW-0418">Kinase</keyword>
<dbReference type="InterPro" id="IPR011611">
    <property type="entry name" value="PfkB_dom"/>
</dbReference>
<dbReference type="PANTHER" id="PTHR43320">
    <property type="entry name" value="SUGAR KINASE"/>
    <property type="match status" value="1"/>
</dbReference>
<evidence type="ECO:0000259" key="4">
    <source>
        <dbReference type="Pfam" id="PF00294"/>
    </source>
</evidence>
<dbReference type="EMBL" id="CP025746">
    <property type="protein sequence ID" value="QAA33442.1"/>
    <property type="molecule type" value="Genomic_DNA"/>
</dbReference>
<dbReference type="SUPFAM" id="SSF53613">
    <property type="entry name" value="Ribokinase-like"/>
    <property type="match status" value="1"/>
</dbReference>
<reference evidence="5 6" key="1">
    <citation type="submission" date="2018-01" db="EMBL/GenBank/DDBJ databases">
        <title>Genome Sequencing and Assembly of Anaerobacter polyendosporus strain CT4.</title>
        <authorList>
            <person name="Tachaapaikoon C."/>
            <person name="Sutheeworapong S."/>
            <person name="Jenjaroenpun P."/>
            <person name="Wongsurawat T."/>
            <person name="Nookeaw I."/>
            <person name="Cheawchanlertfa P."/>
            <person name="Kosugi A."/>
            <person name="Cheevadhanarak S."/>
            <person name="Ratanakhanokchai K."/>
        </authorList>
    </citation>
    <scope>NUCLEOTIDE SEQUENCE [LARGE SCALE GENOMIC DNA]</scope>
    <source>
        <strain evidence="5 6">CT4</strain>
    </source>
</reference>
<evidence type="ECO:0000256" key="1">
    <source>
        <dbReference type="ARBA" id="ARBA00010688"/>
    </source>
</evidence>
<dbReference type="InterPro" id="IPR002173">
    <property type="entry name" value="Carboh/pur_kinase_PfkB_CS"/>
</dbReference>
<dbReference type="InterPro" id="IPR029056">
    <property type="entry name" value="Ribokinase-like"/>
</dbReference>
<dbReference type="Proteomes" id="UP000286268">
    <property type="component" value="Chromosome"/>
</dbReference>
<organism evidence="5 6">
    <name type="scientific">Clostridium manihotivorum</name>
    <dbReference type="NCBI Taxonomy" id="2320868"/>
    <lineage>
        <taxon>Bacteria</taxon>
        <taxon>Bacillati</taxon>
        <taxon>Bacillota</taxon>
        <taxon>Clostridia</taxon>
        <taxon>Eubacteriales</taxon>
        <taxon>Clostridiaceae</taxon>
        <taxon>Clostridium</taxon>
    </lineage>
</organism>
<dbReference type="InterPro" id="IPR052700">
    <property type="entry name" value="Carb_kinase_PfkB-like"/>
</dbReference>
<sequence length="265" mass="29543">MKVAVIGDNCIDYYKRLNRLYPTGNVVDTGVNLRKLGINTSIISTTGSDDYGQLMIDTLEKEGLDISHLKVAIGKTAITYMDMDGLERIHGEYDEGVLENIFFDEEDIDFAATHNLVHSAFWGKADGVLEEIKRKGALVSFDYATGFDKEIVDRTVPFVDYGFFSFVEKDDYVRNFLKEKVEKGLKIAVATFGEKGSLAYDGQDYYEFGVFKAKVVNTVGAGDAFIAGFLYSILNNEPVEKALEQGAKIAAKVIEVFEPWVTEIN</sequence>
<evidence type="ECO:0000313" key="6">
    <source>
        <dbReference type="Proteomes" id="UP000286268"/>
    </source>
</evidence>
<proteinExistence type="inferred from homology"/>
<gene>
    <name evidence="5" type="ORF">C1I91_18315</name>
</gene>
<evidence type="ECO:0000256" key="2">
    <source>
        <dbReference type="ARBA" id="ARBA00022679"/>
    </source>
</evidence>
<evidence type="ECO:0000313" key="5">
    <source>
        <dbReference type="EMBL" id="QAA33442.1"/>
    </source>
</evidence>
<comment type="similarity">
    <text evidence="1">Belongs to the carbohydrate kinase PfkB family.</text>
</comment>
<dbReference type="OrthoDB" id="9788681at2"/>
<accession>A0A3R5QZZ4</accession>
<dbReference type="PROSITE" id="PS00584">
    <property type="entry name" value="PFKB_KINASES_2"/>
    <property type="match status" value="1"/>
</dbReference>
<dbReference type="NCBIfam" id="NF007321">
    <property type="entry name" value="PRK09813.1"/>
    <property type="match status" value="1"/>
</dbReference>
<keyword evidence="2" id="KW-0808">Transferase</keyword>
<dbReference type="KEGG" id="cmah:C1I91_18315"/>
<protein>
    <submittedName>
        <fullName evidence="5">Carbohydrate kinase</fullName>
    </submittedName>
</protein>
<dbReference type="GO" id="GO:0016301">
    <property type="term" value="F:kinase activity"/>
    <property type="evidence" value="ECO:0007669"/>
    <property type="project" value="UniProtKB-KW"/>
</dbReference>
<dbReference type="Gene3D" id="3.40.1190.20">
    <property type="match status" value="1"/>
</dbReference>
<dbReference type="PANTHER" id="PTHR43320:SF3">
    <property type="entry name" value="CARBOHYDRATE KINASE PFKB DOMAIN-CONTAINING PROTEIN"/>
    <property type="match status" value="1"/>
</dbReference>
<dbReference type="RefSeq" id="WP_128214165.1">
    <property type="nucleotide sequence ID" value="NZ_CP025746.1"/>
</dbReference>
<feature type="domain" description="Carbohydrate kinase PfkB" evidence="4">
    <location>
        <begin position="31"/>
        <end position="256"/>
    </location>
</feature>
<evidence type="ECO:0000256" key="3">
    <source>
        <dbReference type="ARBA" id="ARBA00022777"/>
    </source>
</evidence>
<name>A0A3R5QZZ4_9CLOT</name>